<reference evidence="2 3" key="1">
    <citation type="submission" date="2015-01" db="EMBL/GenBank/DDBJ databases">
        <title>The Genome Sequence of Capronia semiimmersa CBS27337.</title>
        <authorList>
            <consortium name="The Broad Institute Genomics Platform"/>
            <person name="Cuomo C."/>
            <person name="de Hoog S."/>
            <person name="Gorbushina A."/>
            <person name="Stielow B."/>
            <person name="Teixiera M."/>
            <person name="Abouelleil A."/>
            <person name="Chapman S.B."/>
            <person name="Priest M."/>
            <person name="Young S.K."/>
            <person name="Wortman J."/>
            <person name="Nusbaum C."/>
            <person name="Birren B."/>
        </authorList>
    </citation>
    <scope>NUCLEOTIDE SEQUENCE [LARGE SCALE GENOMIC DNA]</scope>
    <source>
        <strain evidence="2 3">CBS 27337</strain>
    </source>
</reference>
<proteinExistence type="predicted"/>
<protein>
    <submittedName>
        <fullName evidence="2">Uncharacterized protein</fullName>
    </submittedName>
</protein>
<dbReference type="EMBL" id="KN846959">
    <property type="protein sequence ID" value="KIW67328.1"/>
    <property type="molecule type" value="Genomic_DNA"/>
</dbReference>
<organism evidence="2 3">
    <name type="scientific">Phialophora macrospora</name>
    <dbReference type="NCBI Taxonomy" id="1851006"/>
    <lineage>
        <taxon>Eukaryota</taxon>
        <taxon>Fungi</taxon>
        <taxon>Dikarya</taxon>
        <taxon>Ascomycota</taxon>
        <taxon>Pezizomycotina</taxon>
        <taxon>Eurotiomycetes</taxon>
        <taxon>Chaetothyriomycetidae</taxon>
        <taxon>Chaetothyriales</taxon>
        <taxon>Herpotrichiellaceae</taxon>
        <taxon>Phialophora</taxon>
    </lineage>
</organism>
<accession>A0A0D2FGY4</accession>
<dbReference type="Proteomes" id="UP000054266">
    <property type="component" value="Unassembled WGS sequence"/>
</dbReference>
<dbReference type="AlphaFoldDB" id="A0A0D2FGY4"/>
<gene>
    <name evidence="2" type="ORF">PV04_06591</name>
</gene>
<name>A0A0D2FGY4_9EURO</name>
<evidence type="ECO:0000313" key="3">
    <source>
        <dbReference type="Proteomes" id="UP000054266"/>
    </source>
</evidence>
<feature type="compositionally biased region" description="Basic residues" evidence="1">
    <location>
        <begin position="162"/>
        <end position="171"/>
    </location>
</feature>
<sequence>MVIDTPAAFQFANWHLSRIDRRAKTPTEIEVKSYYCHQSLTLTGTAALYIRKVRAAAETRRAVDMSGKRPLYRSHSILCSFFMFVRTNMQPQEQSSAKKRSSGAEPLGAEDIQKLRSLTYMTRPWVTFCYCGHCLVSLTTGNQSRSHPCQLRPSVPSAQTKINRHSVRRAS</sequence>
<dbReference type="HOGENOM" id="CLU_1562694_0_0_1"/>
<feature type="region of interest" description="Disordered" evidence="1">
    <location>
        <begin position="142"/>
        <end position="171"/>
    </location>
</feature>
<evidence type="ECO:0000256" key="1">
    <source>
        <dbReference type="SAM" id="MobiDB-lite"/>
    </source>
</evidence>
<evidence type="ECO:0000313" key="2">
    <source>
        <dbReference type="EMBL" id="KIW67328.1"/>
    </source>
</evidence>
<keyword evidence="3" id="KW-1185">Reference proteome</keyword>